<dbReference type="Proteomes" id="UP000600918">
    <property type="component" value="Unassembled WGS sequence"/>
</dbReference>
<sequence length="206" mass="23695">MNYEFLLEETMREAPFPRQHHASLRAISVKSWTDGVRVQKPIFWLKVRPVLRRGNALHETAKRKPRCLFYRLFAVTILYGWLSSKRGKRARNNGWAAAKSYVSERSLPTWCLRLEPPANGSFVCVVQTDAEVTCSLVSTKQALEAEFVCTYSEAEEDERELHEEYERTSTIDGGSELHVQHLPDVPTVIASGDVVSRYKIIRKVLW</sequence>
<proteinExistence type="predicted"/>
<evidence type="ECO:0000313" key="2">
    <source>
        <dbReference type="Proteomes" id="UP000600918"/>
    </source>
</evidence>
<reference evidence="1" key="1">
    <citation type="journal article" date="2020" name="G3 (Bethesda)">
        <title>High-Quality Assemblies for Three Invasive Social Wasps from the &lt;i&gt;Vespula&lt;/i&gt; Genus.</title>
        <authorList>
            <person name="Harrop T.W.R."/>
            <person name="Guhlin J."/>
            <person name="McLaughlin G.M."/>
            <person name="Permina E."/>
            <person name="Stockwell P."/>
            <person name="Gilligan J."/>
            <person name="Le Lec M.F."/>
            <person name="Gruber M.A.M."/>
            <person name="Quinn O."/>
            <person name="Lovegrove M."/>
            <person name="Duncan E.J."/>
            <person name="Remnant E.J."/>
            <person name="Van Eeckhoven J."/>
            <person name="Graham B."/>
            <person name="Knapp R.A."/>
            <person name="Langford K.W."/>
            <person name="Kronenberg Z."/>
            <person name="Press M.O."/>
            <person name="Eacker S.M."/>
            <person name="Wilson-Rankin E.E."/>
            <person name="Purcell J."/>
            <person name="Lester P.J."/>
            <person name="Dearden P.K."/>
        </authorList>
    </citation>
    <scope>NUCLEOTIDE SEQUENCE</scope>
    <source>
        <strain evidence="1">Volc-1</strain>
    </source>
</reference>
<accession>A0A834PBC5</accession>
<protein>
    <submittedName>
        <fullName evidence="1">Uncharacterized protein</fullName>
    </submittedName>
</protein>
<evidence type="ECO:0000313" key="1">
    <source>
        <dbReference type="EMBL" id="KAF7434444.1"/>
    </source>
</evidence>
<gene>
    <name evidence="1" type="ORF">H0235_002635</name>
</gene>
<keyword evidence="2" id="KW-1185">Reference proteome</keyword>
<dbReference type="EMBL" id="JACSDY010000002">
    <property type="protein sequence ID" value="KAF7434444.1"/>
    <property type="molecule type" value="Genomic_DNA"/>
</dbReference>
<organism evidence="1 2">
    <name type="scientific">Vespula pensylvanica</name>
    <name type="common">Western yellow jacket</name>
    <name type="synonym">Wasp</name>
    <dbReference type="NCBI Taxonomy" id="30213"/>
    <lineage>
        <taxon>Eukaryota</taxon>
        <taxon>Metazoa</taxon>
        <taxon>Ecdysozoa</taxon>
        <taxon>Arthropoda</taxon>
        <taxon>Hexapoda</taxon>
        <taxon>Insecta</taxon>
        <taxon>Pterygota</taxon>
        <taxon>Neoptera</taxon>
        <taxon>Endopterygota</taxon>
        <taxon>Hymenoptera</taxon>
        <taxon>Apocrita</taxon>
        <taxon>Aculeata</taxon>
        <taxon>Vespoidea</taxon>
        <taxon>Vespidae</taxon>
        <taxon>Vespinae</taxon>
        <taxon>Vespula</taxon>
    </lineage>
</organism>
<dbReference type="AlphaFoldDB" id="A0A834PBC5"/>
<comment type="caution">
    <text evidence="1">The sequence shown here is derived from an EMBL/GenBank/DDBJ whole genome shotgun (WGS) entry which is preliminary data.</text>
</comment>
<name>A0A834PBC5_VESPE</name>